<dbReference type="VEuPathDB" id="FungiDB:LEMA_P098250.1"/>
<organism evidence="3">
    <name type="scientific">Leptosphaeria maculans (strain JN3 / isolate v23.1.3 / race Av1-4-5-6-7-8)</name>
    <name type="common">Blackleg fungus</name>
    <name type="synonym">Phoma lingam</name>
    <dbReference type="NCBI Taxonomy" id="985895"/>
    <lineage>
        <taxon>Eukaryota</taxon>
        <taxon>Fungi</taxon>
        <taxon>Dikarya</taxon>
        <taxon>Ascomycota</taxon>
        <taxon>Pezizomycotina</taxon>
        <taxon>Dothideomycetes</taxon>
        <taxon>Pleosporomycetidae</taxon>
        <taxon>Pleosporales</taxon>
        <taxon>Pleosporineae</taxon>
        <taxon>Leptosphaeriaceae</taxon>
        <taxon>Plenodomus</taxon>
        <taxon>Plenodomus lingam/Leptosphaeria maculans species complex</taxon>
    </lineage>
</organism>
<dbReference type="InParanoid" id="E5A471"/>
<evidence type="ECO:0000256" key="1">
    <source>
        <dbReference type="SAM" id="MobiDB-lite"/>
    </source>
</evidence>
<name>E5A471_LEPMJ</name>
<dbReference type="HOGENOM" id="CLU_3050768_0_0_1"/>
<feature type="region of interest" description="Disordered" evidence="1">
    <location>
        <begin position="28"/>
        <end position="54"/>
    </location>
</feature>
<evidence type="ECO:0000313" key="2">
    <source>
        <dbReference type="EMBL" id="CBX98416.1"/>
    </source>
</evidence>
<dbReference type="Proteomes" id="UP000002668">
    <property type="component" value="Genome"/>
</dbReference>
<dbReference type="EMBL" id="FP929133">
    <property type="protein sequence ID" value="CBX98416.1"/>
    <property type="molecule type" value="Genomic_DNA"/>
</dbReference>
<keyword evidence="3" id="KW-1185">Reference proteome</keyword>
<feature type="compositionally biased region" description="Acidic residues" evidence="1">
    <location>
        <begin position="33"/>
        <end position="54"/>
    </location>
</feature>
<accession>E5A471</accession>
<proteinExistence type="predicted"/>
<evidence type="ECO:0000313" key="3">
    <source>
        <dbReference type="Proteomes" id="UP000002668"/>
    </source>
</evidence>
<reference evidence="3" key="1">
    <citation type="journal article" date="2011" name="Nat. Commun.">
        <title>Effector diversification within compartments of the Leptosphaeria maculans genome affected by Repeat-Induced Point mutations.</title>
        <authorList>
            <person name="Rouxel T."/>
            <person name="Grandaubert J."/>
            <person name="Hane J.K."/>
            <person name="Hoede C."/>
            <person name="van de Wouw A.P."/>
            <person name="Couloux A."/>
            <person name="Dominguez V."/>
            <person name="Anthouard V."/>
            <person name="Bally P."/>
            <person name="Bourras S."/>
            <person name="Cozijnsen A.J."/>
            <person name="Ciuffetti L.M."/>
            <person name="Degrave A."/>
            <person name="Dilmaghani A."/>
            <person name="Duret L."/>
            <person name="Fudal I."/>
            <person name="Goodwin S.B."/>
            <person name="Gout L."/>
            <person name="Glaser N."/>
            <person name="Linglin J."/>
            <person name="Kema G.H.J."/>
            <person name="Lapalu N."/>
            <person name="Lawrence C.B."/>
            <person name="May K."/>
            <person name="Meyer M."/>
            <person name="Ollivier B."/>
            <person name="Poulain J."/>
            <person name="Schoch C.L."/>
            <person name="Simon A."/>
            <person name="Spatafora J.W."/>
            <person name="Stachowiak A."/>
            <person name="Turgeon B.G."/>
            <person name="Tyler B.M."/>
            <person name="Vincent D."/>
            <person name="Weissenbach J."/>
            <person name="Amselem J."/>
            <person name="Quesneville H."/>
            <person name="Oliver R.P."/>
            <person name="Wincker P."/>
            <person name="Balesdent M.-H."/>
            <person name="Howlett B.J."/>
        </authorList>
    </citation>
    <scope>NUCLEOTIDE SEQUENCE [LARGE SCALE GENOMIC DNA]</scope>
    <source>
        <strain evidence="3">JN3 / isolate v23.1.3 / race Av1-4-5-6-7-8</strain>
    </source>
</reference>
<dbReference type="AlphaFoldDB" id="E5A471"/>
<sequence length="54" mass="6163">MQRRRHGLQHPWRERVFPCIPVFEQREEGEGFGGEEEELGGVDGVLEELGGETP</sequence>
<gene>
    <name evidence="2" type="ORF">LEMA_P098250.1</name>
</gene>
<protein>
    <submittedName>
        <fullName evidence="2">Predicted protein</fullName>
    </submittedName>
</protein>